<comment type="caution">
    <text evidence="2">The sequence shown here is derived from an EMBL/GenBank/DDBJ whole genome shotgun (WGS) entry which is preliminary data.</text>
</comment>
<accession>A0ABN7NKM2</accession>
<reference evidence="2" key="1">
    <citation type="submission" date="2021-03" db="EMBL/GenBank/DDBJ databases">
        <authorList>
            <person name="Tran Van P."/>
        </authorList>
    </citation>
    <scope>NUCLEOTIDE SEQUENCE</scope>
</reference>
<evidence type="ECO:0000313" key="2">
    <source>
        <dbReference type="EMBL" id="CAG2055434.1"/>
    </source>
</evidence>
<protein>
    <submittedName>
        <fullName evidence="2">Uncharacterized protein</fullName>
    </submittedName>
</protein>
<sequence>MELKCGHARVELKHRHWKFGSKLLSSCSLMSEEEISKMSVNLLNCQSAIEGRQQFPCTDDMLLTAAAPLPQYYHLSSNKTFWRTPQLKLEQNQKETTLNSGGKRGSLEECTHLMDPLTRNTHALVKMRALSVCDSVKMEMTINKLITATRDQLVAMRSLIQEYHIDNKGNHKELLKDCDEIKNSLHTILKGISSHIKLFRAKDDMLVSRHEDIININRKLNTTIYFLQEALDKFNHNFNALIWITNYATADQIELICIIVLHGIYLIVGMVIAKLMHTSKLSKAFLFLTVILSLILTLKNGIQDIFTYSALIFSSLIVTLRGRKPPCHYAVPTIVLDSAVYSMLSLALNFVSCTGAQPT</sequence>
<feature type="transmembrane region" description="Helical" evidence="1">
    <location>
        <begin position="329"/>
        <end position="351"/>
    </location>
</feature>
<gene>
    <name evidence="2" type="ORF">TPAB3V08_LOCUS2437</name>
</gene>
<feature type="transmembrane region" description="Helical" evidence="1">
    <location>
        <begin position="284"/>
        <end position="299"/>
    </location>
</feature>
<dbReference type="Proteomes" id="UP001153148">
    <property type="component" value="Unassembled WGS sequence"/>
</dbReference>
<keyword evidence="1" id="KW-1133">Transmembrane helix</keyword>
<organism evidence="2 3">
    <name type="scientific">Timema podura</name>
    <name type="common">Walking stick</name>
    <dbReference type="NCBI Taxonomy" id="61482"/>
    <lineage>
        <taxon>Eukaryota</taxon>
        <taxon>Metazoa</taxon>
        <taxon>Ecdysozoa</taxon>
        <taxon>Arthropoda</taxon>
        <taxon>Hexapoda</taxon>
        <taxon>Insecta</taxon>
        <taxon>Pterygota</taxon>
        <taxon>Neoptera</taxon>
        <taxon>Polyneoptera</taxon>
        <taxon>Phasmatodea</taxon>
        <taxon>Timematodea</taxon>
        <taxon>Timematoidea</taxon>
        <taxon>Timematidae</taxon>
        <taxon>Timema</taxon>
    </lineage>
</organism>
<keyword evidence="1" id="KW-0812">Transmembrane</keyword>
<name>A0ABN7NKM2_TIMPD</name>
<keyword evidence="1" id="KW-0472">Membrane</keyword>
<feature type="transmembrane region" description="Helical" evidence="1">
    <location>
        <begin position="253"/>
        <end position="272"/>
    </location>
</feature>
<evidence type="ECO:0000256" key="1">
    <source>
        <dbReference type="SAM" id="Phobius"/>
    </source>
</evidence>
<proteinExistence type="predicted"/>
<dbReference type="EMBL" id="CAJPIN010002466">
    <property type="protein sequence ID" value="CAG2055434.1"/>
    <property type="molecule type" value="Genomic_DNA"/>
</dbReference>
<evidence type="ECO:0000313" key="3">
    <source>
        <dbReference type="Proteomes" id="UP001153148"/>
    </source>
</evidence>
<keyword evidence="3" id="KW-1185">Reference proteome</keyword>